<organism evidence="1">
    <name type="scientific">viral metagenome</name>
    <dbReference type="NCBI Taxonomy" id="1070528"/>
    <lineage>
        <taxon>unclassified sequences</taxon>
        <taxon>metagenomes</taxon>
        <taxon>organismal metagenomes</taxon>
    </lineage>
</organism>
<dbReference type="AlphaFoldDB" id="A0A6M3Y445"/>
<gene>
    <name evidence="1" type="ORF">TM448B04975_0004</name>
</gene>
<reference evidence="1" key="1">
    <citation type="submission" date="2020-03" db="EMBL/GenBank/DDBJ databases">
        <title>The deep terrestrial virosphere.</title>
        <authorList>
            <person name="Holmfeldt K."/>
            <person name="Nilsson E."/>
            <person name="Simone D."/>
            <person name="Lopez-Fernandez M."/>
            <person name="Wu X."/>
            <person name="de Brujin I."/>
            <person name="Lundin D."/>
            <person name="Andersson A."/>
            <person name="Bertilsson S."/>
            <person name="Dopson M."/>
        </authorList>
    </citation>
    <scope>NUCLEOTIDE SEQUENCE</scope>
    <source>
        <strain evidence="1">TM448B04975</strain>
    </source>
</reference>
<protein>
    <submittedName>
        <fullName evidence="1">Uncharacterized protein</fullName>
    </submittedName>
</protein>
<accession>A0A6M3Y445</accession>
<sequence>MGCEHCDLNCKCPVLNRSQCPINILWARVDELKASVLDALWYRKSEAQAAIEEAEYILRGGA</sequence>
<proteinExistence type="predicted"/>
<name>A0A6M3Y445_9ZZZZ</name>
<dbReference type="EMBL" id="MT145117">
    <property type="protein sequence ID" value="QJI03764.1"/>
    <property type="molecule type" value="Genomic_DNA"/>
</dbReference>
<evidence type="ECO:0000313" key="1">
    <source>
        <dbReference type="EMBL" id="QJI03764.1"/>
    </source>
</evidence>